<sequence>FAKLVNEVVKKFITCLSSSVNVGLPKRLFLNRYGNSPQCVESHSCRIEMVENVEIHRILCKYCFLLTSNCDSYPEPFFSKTGLCSQESRLQSMP</sequence>
<evidence type="ECO:0000313" key="2">
    <source>
        <dbReference type="Proteomes" id="UP001432027"/>
    </source>
</evidence>
<feature type="non-terminal residue" evidence="1">
    <location>
        <position position="1"/>
    </location>
</feature>
<dbReference type="AlphaFoldDB" id="A0AAV5SWD9"/>
<evidence type="ECO:0000313" key="1">
    <source>
        <dbReference type="EMBL" id="GMS86687.1"/>
    </source>
</evidence>
<gene>
    <name evidence="1" type="ORF">PENTCL1PPCAC_8862</name>
</gene>
<proteinExistence type="predicted"/>
<dbReference type="EMBL" id="BTSX01000002">
    <property type="protein sequence ID" value="GMS86687.1"/>
    <property type="molecule type" value="Genomic_DNA"/>
</dbReference>
<feature type="non-terminal residue" evidence="1">
    <location>
        <position position="94"/>
    </location>
</feature>
<accession>A0AAV5SWD9</accession>
<reference evidence="1" key="1">
    <citation type="submission" date="2023-10" db="EMBL/GenBank/DDBJ databases">
        <title>Genome assembly of Pristionchus species.</title>
        <authorList>
            <person name="Yoshida K."/>
            <person name="Sommer R.J."/>
        </authorList>
    </citation>
    <scope>NUCLEOTIDE SEQUENCE</scope>
    <source>
        <strain evidence="1">RS0144</strain>
    </source>
</reference>
<comment type="caution">
    <text evidence="1">The sequence shown here is derived from an EMBL/GenBank/DDBJ whole genome shotgun (WGS) entry which is preliminary data.</text>
</comment>
<protein>
    <submittedName>
        <fullName evidence="1">Uncharacterized protein</fullName>
    </submittedName>
</protein>
<dbReference type="Proteomes" id="UP001432027">
    <property type="component" value="Unassembled WGS sequence"/>
</dbReference>
<keyword evidence="2" id="KW-1185">Reference proteome</keyword>
<name>A0AAV5SWD9_9BILA</name>
<organism evidence="1 2">
    <name type="scientific">Pristionchus entomophagus</name>
    <dbReference type="NCBI Taxonomy" id="358040"/>
    <lineage>
        <taxon>Eukaryota</taxon>
        <taxon>Metazoa</taxon>
        <taxon>Ecdysozoa</taxon>
        <taxon>Nematoda</taxon>
        <taxon>Chromadorea</taxon>
        <taxon>Rhabditida</taxon>
        <taxon>Rhabditina</taxon>
        <taxon>Diplogasteromorpha</taxon>
        <taxon>Diplogasteroidea</taxon>
        <taxon>Neodiplogasteridae</taxon>
        <taxon>Pristionchus</taxon>
    </lineage>
</organism>